<name>A0A6A5WJY9_9PLEO</name>
<dbReference type="EMBL" id="ML977580">
    <property type="protein sequence ID" value="KAF2001982.1"/>
    <property type="molecule type" value="Genomic_DNA"/>
</dbReference>
<accession>A0A6A5WJY9</accession>
<dbReference type="Proteomes" id="UP000799779">
    <property type="component" value="Unassembled WGS sequence"/>
</dbReference>
<organism evidence="1 2">
    <name type="scientific">Amniculicola lignicola CBS 123094</name>
    <dbReference type="NCBI Taxonomy" id="1392246"/>
    <lineage>
        <taxon>Eukaryota</taxon>
        <taxon>Fungi</taxon>
        <taxon>Dikarya</taxon>
        <taxon>Ascomycota</taxon>
        <taxon>Pezizomycotina</taxon>
        <taxon>Dothideomycetes</taxon>
        <taxon>Pleosporomycetidae</taxon>
        <taxon>Pleosporales</taxon>
        <taxon>Amniculicolaceae</taxon>
        <taxon>Amniculicola</taxon>
    </lineage>
</organism>
<evidence type="ECO:0000313" key="2">
    <source>
        <dbReference type="Proteomes" id="UP000799779"/>
    </source>
</evidence>
<proteinExistence type="predicted"/>
<dbReference type="AlphaFoldDB" id="A0A6A5WJY9"/>
<reference evidence="1" key="1">
    <citation type="journal article" date="2020" name="Stud. Mycol.">
        <title>101 Dothideomycetes genomes: a test case for predicting lifestyles and emergence of pathogens.</title>
        <authorList>
            <person name="Haridas S."/>
            <person name="Albert R."/>
            <person name="Binder M."/>
            <person name="Bloem J."/>
            <person name="Labutti K."/>
            <person name="Salamov A."/>
            <person name="Andreopoulos B."/>
            <person name="Baker S."/>
            <person name="Barry K."/>
            <person name="Bills G."/>
            <person name="Bluhm B."/>
            <person name="Cannon C."/>
            <person name="Castanera R."/>
            <person name="Culley D."/>
            <person name="Daum C."/>
            <person name="Ezra D."/>
            <person name="Gonzalez J."/>
            <person name="Henrissat B."/>
            <person name="Kuo A."/>
            <person name="Liang C."/>
            <person name="Lipzen A."/>
            <person name="Lutzoni F."/>
            <person name="Magnuson J."/>
            <person name="Mondo S."/>
            <person name="Nolan M."/>
            <person name="Ohm R."/>
            <person name="Pangilinan J."/>
            <person name="Park H.-J."/>
            <person name="Ramirez L."/>
            <person name="Alfaro M."/>
            <person name="Sun H."/>
            <person name="Tritt A."/>
            <person name="Yoshinaga Y."/>
            <person name="Zwiers L.-H."/>
            <person name="Turgeon B."/>
            <person name="Goodwin S."/>
            <person name="Spatafora J."/>
            <person name="Crous P."/>
            <person name="Grigoriev I."/>
        </authorList>
    </citation>
    <scope>NUCLEOTIDE SEQUENCE</scope>
    <source>
        <strain evidence="1">CBS 123094</strain>
    </source>
</reference>
<gene>
    <name evidence="1" type="ORF">P154DRAFT_431850</name>
</gene>
<keyword evidence="2" id="KW-1185">Reference proteome</keyword>
<sequence length="157" mass="17794">MSNPPVAKSADKSVLFAHLGLKDQALHKLMLEEASVARDRLSRNPANLLPQSQDNPDVKAPYKWGDLSETAIHREVLYVASSGSIHTRPYYDMGRYYTGVNEENWVVRWYMWHSFRFRDNRDTRSSAGRGGASIRSYGGTCPENQQFEVAAEQSAQK</sequence>
<evidence type="ECO:0000313" key="1">
    <source>
        <dbReference type="EMBL" id="KAF2001982.1"/>
    </source>
</evidence>
<dbReference type="OrthoDB" id="4502478at2759"/>
<protein>
    <submittedName>
        <fullName evidence="1">Uncharacterized protein</fullName>
    </submittedName>
</protein>